<dbReference type="InterPro" id="IPR053897">
    <property type="entry name" value="Oaf_C"/>
</dbReference>
<dbReference type="OrthoDB" id="5947176at2759"/>
<name>A0A6J1TNQ2_FRAOC</name>
<accession>A0A6J1TNQ2</accession>
<dbReference type="CTD" id="220323"/>
<dbReference type="InterPro" id="IPR026315">
    <property type="entry name" value="Oaf"/>
</dbReference>
<feature type="domain" description="Out at first protein BRICHOS-like" evidence="3">
    <location>
        <begin position="29"/>
        <end position="178"/>
    </location>
</feature>
<evidence type="ECO:0000313" key="6">
    <source>
        <dbReference type="RefSeq" id="XP_026294432.1"/>
    </source>
</evidence>
<keyword evidence="5" id="KW-1185">Reference proteome</keyword>
<protein>
    <submittedName>
        <fullName evidence="6">Out at first protein</fullName>
    </submittedName>
</protein>
<reference evidence="6" key="1">
    <citation type="submission" date="2025-08" db="UniProtKB">
        <authorList>
            <consortium name="RefSeq"/>
        </authorList>
    </citation>
    <scope>IDENTIFICATION</scope>
    <source>
        <tissue evidence="6">Whole organism</tissue>
    </source>
</reference>
<proteinExistence type="inferred from homology"/>
<dbReference type="Pfam" id="PF22873">
    <property type="entry name" value="OAF_C"/>
    <property type="match status" value="1"/>
</dbReference>
<feature type="signal peptide" evidence="2">
    <location>
        <begin position="1"/>
        <end position="29"/>
    </location>
</feature>
<evidence type="ECO:0000259" key="4">
    <source>
        <dbReference type="Pfam" id="PF22873"/>
    </source>
</evidence>
<organism evidence="5 6">
    <name type="scientific">Frankliniella occidentalis</name>
    <name type="common">Western flower thrips</name>
    <name type="synonym">Euthrips occidentalis</name>
    <dbReference type="NCBI Taxonomy" id="133901"/>
    <lineage>
        <taxon>Eukaryota</taxon>
        <taxon>Metazoa</taxon>
        <taxon>Ecdysozoa</taxon>
        <taxon>Arthropoda</taxon>
        <taxon>Hexapoda</taxon>
        <taxon>Insecta</taxon>
        <taxon>Pterygota</taxon>
        <taxon>Neoptera</taxon>
        <taxon>Paraneoptera</taxon>
        <taxon>Thysanoptera</taxon>
        <taxon>Terebrantia</taxon>
        <taxon>Thripoidea</taxon>
        <taxon>Thripidae</taxon>
        <taxon>Frankliniella</taxon>
    </lineage>
</organism>
<gene>
    <name evidence="6" type="primary">LOC113218342</name>
</gene>
<dbReference type="Proteomes" id="UP000504606">
    <property type="component" value="Unplaced"/>
</dbReference>
<evidence type="ECO:0000256" key="2">
    <source>
        <dbReference type="SAM" id="SignalP"/>
    </source>
</evidence>
<dbReference type="AlphaFoldDB" id="A0A6J1TNQ2"/>
<feature type="domain" description="Out at first C-terminal" evidence="4">
    <location>
        <begin position="205"/>
        <end position="269"/>
    </location>
</feature>
<dbReference type="InterPro" id="IPR053894">
    <property type="entry name" value="OAF_N"/>
</dbReference>
<dbReference type="KEGG" id="foc:113218342"/>
<dbReference type="PANTHER" id="PTHR13423">
    <property type="entry name" value="OUT AT FIRST"/>
    <property type="match status" value="1"/>
</dbReference>
<keyword evidence="2" id="KW-0732">Signal</keyword>
<sequence>MRIRRTAFTCSSRFLALVYLCYLFQDGNTQLLINVKNQGGDVLQETITSNVTEDVVTLEFQRSDGTLVTQLIDFRQNVQILKALVLGEEERGQSQYQVMCFVSHIEKAEFISSDAMAKLRQKNPGTVRMPEEDRGRHNFTMDLFVDTSRSGVISKHIVNLCTEAKDATYTRQADLKLWSEQPGASMSILLSSVSPFPVENTSPPRCIEITSMWKPCTCHLEMCIGWYPCSLKYCKGKSDASYRCGIKTCRKCNLFAYYVSQKQMCLWDE</sequence>
<comment type="similarity">
    <text evidence="1">Belongs to the OAF family.</text>
</comment>
<dbReference type="RefSeq" id="XP_026294432.1">
    <property type="nucleotide sequence ID" value="XM_026438647.2"/>
</dbReference>
<dbReference type="GeneID" id="113218342"/>
<evidence type="ECO:0000259" key="3">
    <source>
        <dbReference type="Pfam" id="PF14941"/>
    </source>
</evidence>
<evidence type="ECO:0000313" key="5">
    <source>
        <dbReference type="Proteomes" id="UP000504606"/>
    </source>
</evidence>
<dbReference type="PANTHER" id="PTHR13423:SF2">
    <property type="entry name" value="OUT AT FIRST PROTEIN HOMOLOG"/>
    <property type="match status" value="1"/>
</dbReference>
<feature type="chain" id="PRO_5026981934" evidence="2">
    <location>
        <begin position="30"/>
        <end position="269"/>
    </location>
</feature>
<dbReference type="Pfam" id="PF14941">
    <property type="entry name" value="OAF_N"/>
    <property type="match status" value="1"/>
</dbReference>
<evidence type="ECO:0000256" key="1">
    <source>
        <dbReference type="ARBA" id="ARBA00005786"/>
    </source>
</evidence>